<evidence type="ECO:0000256" key="1">
    <source>
        <dbReference type="ARBA" id="ARBA00007061"/>
    </source>
</evidence>
<evidence type="ECO:0000256" key="3">
    <source>
        <dbReference type="PIRSR" id="PIRSR611554-1"/>
    </source>
</evidence>
<dbReference type="Proteomes" id="UP000199376">
    <property type="component" value="Unassembled WGS sequence"/>
</dbReference>
<feature type="active site" description="Acyl-thioester intermediate" evidence="3">
    <location>
        <position position="111"/>
    </location>
</feature>
<dbReference type="SUPFAM" id="SSF53901">
    <property type="entry name" value="Thiolase-like"/>
    <property type="match status" value="2"/>
</dbReference>
<dbReference type="GO" id="GO:0006084">
    <property type="term" value="P:acetyl-CoA metabolic process"/>
    <property type="evidence" value="ECO:0007669"/>
    <property type="project" value="InterPro"/>
</dbReference>
<accession>A0A1I1EC92</accession>
<dbReference type="PANTHER" id="PTHR43323">
    <property type="entry name" value="3-HYDROXY-3-METHYLGLUTARYL COENZYME A SYNTHASE"/>
    <property type="match status" value="1"/>
</dbReference>
<dbReference type="EMBL" id="FOLI01000001">
    <property type="protein sequence ID" value="SFB84731.1"/>
    <property type="molecule type" value="Genomic_DNA"/>
</dbReference>
<evidence type="ECO:0000259" key="5">
    <source>
        <dbReference type="Pfam" id="PF01154"/>
    </source>
</evidence>
<dbReference type="RefSeq" id="WP_091501525.1">
    <property type="nucleotide sequence ID" value="NZ_FOLI01000001.1"/>
</dbReference>
<comment type="similarity">
    <text evidence="1">Belongs to the thiolase-like superfamily. HMG-CoA synthase family.</text>
</comment>
<feature type="domain" description="Hydroxymethylglutaryl-coenzyme A synthase N-terminal" evidence="5">
    <location>
        <begin position="3"/>
        <end position="164"/>
    </location>
</feature>
<proteinExistence type="inferred from homology"/>
<dbReference type="AlphaFoldDB" id="A0A1I1EC92"/>
<evidence type="ECO:0000313" key="7">
    <source>
        <dbReference type="EMBL" id="SFB84731.1"/>
    </source>
</evidence>
<dbReference type="PANTHER" id="PTHR43323:SF2">
    <property type="entry name" value="HYDROXYMETHYLGLUTARYL-COA SYNTHASE"/>
    <property type="match status" value="1"/>
</dbReference>
<dbReference type="NCBIfam" id="TIGR01835">
    <property type="entry name" value="HMG-CoA-S_prok"/>
    <property type="match status" value="1"/>
</dbReference>
<dbReference type="STRING" id="283737.SAMN05660453_0415"/>
<feature type="active site" description="Proton donor/acceptor" evidence="3">
    <location>
        <position position="233"/>
    </location>
</feature>
<evidence type="ECO:0000256" key="4">
    <source>
        <dbReference type="PIRSR" id="PIRSR611554-2"/>
    </source>
</evidence>
<evidence type="ECO:0000313" key="8">
    <source>
        <dbReference type="Proteomes" id="UP000199376"/>
    </source>
</evidence>
<feature type="binding site" evidence="4">
    <location>
        <position position="143"/>
    </location>
    <ligand>
        <name>(3S)-3-hydroxy-3-methylglutaryl-CoA</name>
        <dbReference type="ChEBI" id="CHEBI:43074"/>
    </ligand>
</feature>
<dbReference type="InterPro" id="IPR013746">
    <property type="entry name" value="HMG_CoA_synt_C_dom"/>
</dbReference>
<evidence type="ECO:0000256" key="2">
    <source>
        <dbReference type="ARBA" id="ARBA00022679"/>
    </source>
</evidence>
<reference evidence="7 8" key="1">
    <citation type="submission" date="2016-10" db="EMBL/GenBank/DDBJ databases">
        <authorList>
            <person name="de Groot N.N."/>
        </authorList>
    </citation>
    <scope>NUCLEOTIDE SEQUENCE [LARGE SCALE GENOMIC DNA]</scope>
    <source>
        <strain evidence="7 8">DSM 19113</strain>
    </source>
</reference>
<feature type="active site" description="Proton donor/acceptor" evidence="3">
    <location>
        <position position="79"/>
    </location>
</feature>
<dbReference type="InterPro" id="IPR016039">
    <property type="entry name" value="Thiolase-like"/>
</dbReference>
<evidence type="ECO:0000259" key="6">
    <source>
        <dbReference type="Pfam" id="PF08540"/>
    </source>
</evidence>
<dbReference type="OrthoDB" id="9769523at2"/>
<feature type="binding site" evidence="4">
    <location>
        <position position="275"/>
    </location>
    <ligand>
        <name>(3S)-3-hydroxy-3-methylglutaryl-CoA</name>
        <dbReference type="ChEBI" id="CHEBI:43074"/>
    </ligand>
</feature>
<dbReference type="Gene3D" id="3.40.47.10">
    <property type="match status" value="2"/>
</dbReference>
<dbReference type="GO" id="GO:0004421">
    <property type="term" value="F:hydroxymethylglutaryl-CoA synthase activity"/>
    <property type="evidence" value="ECO:0007669"/>
    <property type="project" value="InterPro"/>
</dbReference>
<organism evidence="7 8">
    <name type="scientific">Fructobacillus durionis</name>
    <dbReference type="NCBI Taxonomy" id="283737"/>
    <lineage>
        <taxon>Bacteria</taxon>
        <taxon>Bacillati</taxon>
        <taxon>Bacillota</taxon>
        <taxon>Bacilli</taxon>
        <taxon>Lactobacillales</taxon>
        <taxon>Lactobacillaceae</taxon>
        <taxon>Fructobacillus</taxon>
    </lineage>
</organism>
<dbReference type="InterPro" id="IPR013528">
    <property type="entry name" value="HMG_CoA_synth_N"/>
</dbReference>
<feature type="binding site" evidence="4">
    <location>
        <position position="242"/>
    </location>
    <ligand>
        <name>(3S)-3-hydroxy-3-methylglutaryl-CoA</name>
        <dbReference type="ChEBI" id="CHEBI:43074"/>
    </ligand>
</feature>
<gene>
    <name evidence="7" type="ORF">SAMN05660453_0415</name>
</gene>
<name>A0A1I1EC92_9LACO</name>
<keyword evidence="2" id="KW-0808">Transferase</keyword>
<protein>
    <submittedName>
        <fullName evidence="7">Hydroxymethylglutaryl-CoA synthase</fullName>
    </submittedName>
</protein>
<keyword evidence="8" id="KW-1185">Reference proteome</keyword>
<dbReference type="InterPro" id="IPR011554">
    <property type="entry name" value="HMG_CoA_synthase_prok"/>
</dbReference>
<dbReference type="Pfam" id="PF08540">
    <property type="entry name" value="HMG_CoA_synt_C"/>
    <property type="match status" value="1"/>
</dbReference>
<feature type="domain" description="Hydroxymethylglutaryl-coenzyme A synthase C-terminal" evidence="6">
    <location>
        <begin position="257"/>
        <end position="353"/>
    </location>
</feature>
<sequence>MAVGIEQMAFYTPGLSLDMIDLANARGEEPDKYTIGIGQSTQSIVPNYEDVVTMGVNAARTFIDKVDVEAIDMLLFATESGVDNSKSGSIFAKNFLGLKEGIRAIEMKQACYAGTFALMQAKDFVTLHPKKKVLVIASDIARYGLKTPGEVTQGAGAVAMLISAEPKVAVINDDTVYMVRDEPDFWRPIDSDIALVDGHQSTDVYKEMFLDLWGRYKAEKGVELGDLAGWGFHMPYTKMGKKALEQILPEVDNDQAELLRERLCDAQFYNRHVGNLYTGSLYLSFISLLDQSKQLKAGDRIGMFSFGSGAEAELFSLTLVDGYQEVIAANKVQEMLDDRKRLSMAEYEQAFQSQLFDSSQDVASDAPEKTGLCQFTGWQERYRQYRMAK</sequence>
<dbReference type="CDD" id="cd00827">
    <property type="entry name" value="init_cond_enzymes"/>
    <property type="match status" value="1"/>
</dbReference>
<dbReference type="Pfam" id="PF01154">
    <property type="entry name" value="HMG_CoA_synt_N"/>
    <property type="match status" value="1"/>
</dbReference>